<gene>
    <name evidence="2" type="ORF">GTP91_08365</name>
</gene>
<evidence type="ECO:0000256" key="1">
    <source>
        <dbReference type="SAM" id="SignalP"/>
    </source>
</evidence>
<organism evidence="2 3">
    <name type="scientific">Duganella vulcania</name>
    <dbReference type="NCBI Taxonomy" id="2692166"/>
    <lineage>
        <taxon>Bacteria</taxon>
        <taxon>Pseudomonadati</taxon>
        <taxon>Pseudomonadota</taxon>
        <taxon>Betaproteobacteria</taxon>
        <taxon>Burkholderiales</taxon>
        <taxon>Oxalobacteraceae</taxon>
        <taxon>Telluria group</taxon>
        <taxon>Duganella</taxon>
    </lineage>
</organism>
<evidence type="ECO:0000313" key="2">
    <source>
        <dbReference type="EMBL" id="MYM87196.1"/>
    </source>
</evidence>
<dbReference type="Proteomes" id="UP000470302">
    <property type="component" value="Unassembled WGS sequence"/>
</dbReference>
<feature type="signal peptide" evidence="1">
    <location>
        <begin position="1"/>
        <end position="22"/>
    </location>
</feature>
<feature type="chain" id="PRO_5032403755" evidence="1">
    <location>
        <begin position="23"/>
        <end position="383"/>
    </location>
</feature>
<reference evidence="2 3" key="1">
    <citation type="submission" date="2020-01" db="EMBL/GenBank/DDBJ databases">
        <title>Novel species isolated from a subtropical stream in China.</title>
        <authorList>
            <person name="Lu H."/>
        </authorList>
    </citation>
    <scope>NUCLEOTIDE SEQUENCE [LARGE SCALE GENOMIC DNA]</scope>
    <source>
        <strain evidence="2 3">FT82W</strain>
    </source>
</reference>
<evidence type="ECO:0000313" key="3">
    <source>
        <dbReference type="Proteomes" id="UP000470302"/>
    </source>
</evidence>
<dbReference type="RefSeq" id="WP_161096372.1">
    <property type="nucleotide sequence ID" value="NZ_WWCW01000019.1"/>
</dbReference>
<keyword evidence="1" id="KW-0732">Signal</keyword>
<protein>
    <submittedName>
        <fullName evidence="2">Uncharacterized protein</fullName>
    </submittedName>
</protein>
<sequence length="383" mass="41675">MKRHVKFALGWLVLVASAQVGAAEVSTKLSLELKDRRFNAYAMEFSVNGELVCIAGTDRADAGGVAGRVILIDRTHHTVLWQKTFPVPDGNAGLFPVQCRVSSDHVYLLANVDTKSTPTTSQTLTYLYSFDLKGQQTGMQALRNPARNQYGYALDLAPEGLKVAGYLKDEDEDFEYYSVYTLSLSPALQAQGDPVVRKTGAYTWFLGARIVGDSLYVAGTFAPAKVARNGLIDDFAASRLRLAGGYVWSARTQFGTRSGVRTGVAEDGTVYALRYTDSTTTLLTVPPGGKPLPLQSYVSRFCNTKAIAGYGKGLLAVREPCSDQSRSAKQALLEIDPITGKETELNWIGDEPIKVATQGSRWAVITKDKEGKLSFYSSHTEAQ</sequence>
<accession>A0A845G2I5</accession>
<comment type="caution">
    <text evidence="2">The sequence shown here is derived from an EMBL/GenBank/DDBJ whole genome shotgun (WGS) entry which is preliminary data.</text>
</comment>
<dbReference type="AlphaFoldDB" id="A0A845G2I5"/>
<name>A0A845G2I5_9BURK</name>
<proteinExistence type="predicted"/>
<dbReference type="EMBL" id="WWCW01000019">
    <property type="protein sequence ID" value="MYM87196.1"/>
    <property type="molecule type" value="Genomic_DNA"/>
</dbReference>